<protein>
    <submittedName>
        <fullName evidence="1">Uncharacterized protein</fullName>
    </submittedName>
</protein>
<reference evidence="1" key="1">
    <citation type="submission" date="2014-11" db="EMBL/GenBank/DDBJ databases">
        <authorList>
            <person name="Amaro Gonzalez C."/>
        </authorList>
    </citation>
    <scope>NUCLEOTIDE SEQUENCE</scope>
</reference>
<dbReference type="AlphaFoldDB" id="A0A0E9VCL7"/>
<organism evidence="1">
    <name type="scientific">Anguilla anguilla</name>
    <name type="common">European freshwater eel</name>
    <name type="synonym">Muraena anguilla</name>
    <dbReference type="NCBI Taxonomy" id="7936"/>
    <lineage>
        <taxon>Eukaryota</taxon>
        <taxon>Metazoa</taxon>
        <taxon>Chordata</taxon>
        <taxon>Craniata</taxon>
        <taxon>Vertebrata</taxon>
        <taxon>Euteleostomi</taxon>
        <taxon>Actinopterygii</taxon>
        <taxon>Neopterygii</taxon>
        <taxon>Teleostei</taxon>
        <taxon>Anguilliformes</taxon>
        <taxon>Anguillidae</taxon>
        <taxon>Anguilla</taxon>
    </lineage>
</organism>
<reference evidence="1" key="2">
    <citation type="journal article" date="2015" name="Fish Shellfish Immunol.">
        <title>Early steps in the European eel (Anguilla anguilla)-Vibrio vulnificus interaction in the gills: Role of the RtxA13 toxin.</title>
        <authorList>
            <person name="Callol A."/>
            <person name="Pajuelo D."/>
            <person name="Ebbesson L."/>
            <person name="Teles M."/>
            <person name="MacKenzie S."/>
            <person name="Amaro C."/>
        </authorList>
    </citation>
    <scope>NUCLEOTIDE SEQUENCE</scope>
</reference>
<dbReference type="EMBL" id="GBXM01033619">
    <property type="protein sequence ID" value="JAH74958.1"/>
    <property type="molecule type" value="Transcribed_RNA"/>
</dbReference>
<evidence type="ECO:0000313" key="1">
    <source>
        <dbReference type="EMBL" id="JAH74958.1"/>
    </source>
</evidence>
<accession>A0A0E9VCL7</accession>
<sequence>MVSLTPDLSSCSQPVSKTRRVMKQVFIIFIPGRK</sequence>
<proteinExistence type="predicted"/>
<name>A0A0E9VCL7_ANGAN</name>